<dbReference type="PANTHER" id="PTHR44329">
    <property type="entry name" value="SERINE/THREONINE-PROTEIN KINASE TNNI3K-RELATED"/>
    <property type="match status" value="1"/>
</dbReference>
<dbReference type="GO" id="GO:0004674">
    <property type="term" value="F:protein serine/threonine kinase activity"/>
    <property type="evidence" value="ECO:0007669"/>
    <property type="project" value="TreeGrafter"/>
</dbReference>
<dbReference type="Gene3D" id="1.10.510.10">
    <property type="entry name" value="Transferase(Phosphotransferase) domain 1"/>
    <property type="match status" value="1"/>
</dbReference>
<dbReference type="PROSITE" id="PS50011">
    <property type="entry name" value="PROTEIN_KINASE_DOM"/>
    <property type="match status" value="1"/>
</dbReference>
<reference evidence="2 3" key="1">
    <citation type="journal article" date="2014" name="Genome Biol. Evol.">
        <title>The secreted proteins of Achlya hypogyna and Thraustotheca clavata identify the ancestral oomycete secretome and reveal gene acquisitions by horizontal gene transfer.</title>
        <authorList>
            <person name="Misner I."/>
            <person name="Blouin N."/>
            <person name="Leonard G."/>
            <person name="Richards T.A."/>
            <person name="Lane C.E."/>
        </authorList>
    </citation>
    <scope>NUCLEOTIDE SEQUENCE [LARGE SCALE GENOMIC DNA]</scope>
    <source>
        <strain evidence="2 3">ATCC 48635</strain>
    </source>
</reference>
<dbReference type="InterPro" id="IPR051681">
    <property type="entry name" value="Ser/Thr_Kinases-Pseudokinases"/>
</dbReference>
<evidence type="ECO:0000313" key="2">
    <source>
        <dbReference type="EMBL" id="OQR85385.1"/>
    </source>
</evidence>
<organism evidence="2 3">
    <name type="scientific">Achlya hypogyna</name>
    <name type="common">Oomycete</name>
    <name type="synonym">Protoachlya hypogyna</name>
    <dbReference type="NCBI Taxonomy" id="1202772"/>
    <lineage>
        <taxon>Eukaryota</taxon>
        <taxon>Sar</taxon>
        <taxon>Stramenopiles</taxon>
        <taxon>Oomycota</taxon>
        <taxon>Saprolegniomycetes</taxon>
        <taxon>Saprolegniales</taxon>
        <taxon>Achlyaceae</taxon>
        <taxon>Achlya</taxon>
    </lineage>
</organism>
<dbReference type="Proteomes" id="UP000243579">
    <property type="component" value="Unassembled WGS sequence"/>
</dbReference>
<proteinExistence type="predicted"/>
<evidence type="ECO:0000259" key="1">
    <source>
        <dbReference type="PROSITE" id="PS50011"/>
    </source>
</evidence>
<dbReference type="Pfam" id="PF07714">
    <property type="entry name" value="PK_Tyr_Ser-Thr"/>
    <property type="match status" value="1"/>
</dbReference>
<dbReference type="GO" id="GO:0005524">
    <property type="term" value="F:ATP binding"/>
    <property type="evidence" value="ECO:0007669"/>
    <property type="project" value="InterPro"/>
</dbReference>
<protein>
    <recommendedName>
        <fullName evidence="1">Protein kinase domain-containing protein</fullName>
    </recommendedName>
</protein>
<accession>A0A1V9YI36</accession>
<dbReference type="InterPro" id="IPR000719">
    <property type="entry name" value="Prot_kinase_dom"/>
</dbReference>
<evidence type="ECO:0000313" key="3">
    <source>
        <dbReference type="Proteomes" id="UP000243579"/>
    </source>
</evidence>
<dbReference type="InterPro" id="IPR011009">
    <property type="entry name" value="Kinase-like_dom_sf"/>
</dbReference>
<sequence length="189" mass="20847">MGQRRLAKAIHVGEEEIEIQNTSRLGGGDQGVVFRGSFRGRVVAVKMSGDPNTSRKEIDAMQKCSSPYLLPLVAVAEGSNVMLALEFMDGGDLRQYLDKKSRGELVEVEYSTLVVAWIIANAHADMHHEGFVQRDLTIENVFISSMHYIKVGDLGITKECVTNMTAYVGPLSWTHPKCPFPIPSRPTSP</sequence>
<dbReference type="OrthoDB" id="77576at2759"/>
<dbReference type="InterPro" id="IPR001245">
    <property type="entry name" value="Ser-Thr/Tyr_kinase_cat_dom"/>
</dbReference>
<name>A0A1V9YI36_ACHHY</name>
<comment type="caution">
    <text evidence="2">The sequence shown here is derived from an EMBL/GenBank/DDBJ whole genome shotgun (WGS) entry which is preliminary data.</text>
</comment>
<dbReference type="EMBL" id="JNBR01001693">
    <property type="protein sequence ID" value="OQR85385.1"/>
    <property type="molecule type" value="Genomic_DNA"/>
</dbReference>
<dbReference type="SUPFAM" id="SSF56112">
    <property type="entry name" value="Protein kinase-like (PK-like)"/>
    <property type="match status" value="1"/>
</dbReference>
<keyword evidence="3" id="KW-1185">Reference proteome</keyword>
<feature type="domain" description="Protein kinase" evidence="1">
    <location>
        <begin position="19"/>
        <end position="189"/>
    </location>
</feature>
<gene>
    <name evidence="2" type="ORF">ACHHYP_11888</name>
</gene>
<dbReference type="AlphaFoldDB" id="A0A1V9YI36"/>